<dbReference type="GO" id="GO:0005524">
    <property type="term" value="F:ATP binding"/>
    <property type="evidence" value="ECO:0007669"/>
    <property type="project" value="UniProtKB-UniRule"/>
</dbReference>
<keyword evidence="1" id="KW-0067">ATP-binding</keyword>
<reference evidence="3" key="1">
    <citation type="submission" date="2021-01" db="EMBL/GenBank/DDBJ databases">
        <title>Whole genome shotgun sequence of Acrocarpospora phusangensis NBRC 108782.</title>
        <authorList>
            <person name="Komaki H."/>
            <person name="Tamura T."/>
        </authorList>
    </citation>
    <scope>NUCLEOTIDE SEQUENCE</scope>
    <source>
        <strain evidence="3">NBRC 108782</strain>
    </source>
</reference>
<dbReference type="EMBL" id="BOOA01000017">
    <property type="protein sequence ID" value="GIH24307.1"/>
    <property type="molecule type" value="Genomic_DNA"/>
</dbReference>
<comment type="caution">
    <text evidence="3">The sequence shown here is derived from an EMBL/GenBank/DDBJ whole genome shotgun (WGS) entry which is preliminary data.</text>
</comment>
<dbReference type="PANTHER" id="PTHR39217:SF1">
    <property type="entry name" value="GLUTATHIONE SYNTHETASE"/>
    <property type="match status" value="1"/>
</dbReference>
<gene>
    <name evidence="3" type="ORF">Aph01nite_26170</name>
</gene>
<accession>A0A919Q8L1</accession>
<evidence type="ECO:0000313" key="4">
    <source>
        <dbReference type="Proteomes" id="UP000640052"/>
    </source>
</evidence>
<proteinExistence type="predicted"/>
<dbReference type="SUPFAM" id="SSF56059">
    <property type="entry name" value="Glutathione synthetase ATP-binding domain-like"/>
    <property type="match status" value="1"/>
</dbReference>
<dbReference type="AlphaFoldDB" id="A0A919Q8L1"/>
<dbReference type="PROSITE" id="PS50975">
    <property type="entry name" value="ATP_GRASP"/>
    <property type="match status" value="1"/>
</dbReference>
<dbReference type="InterPro" id="IPR053191">
    <property type="entry name" value="DcsG_Biosynth_Enzyme"/>
</dbReference>
<keyword evidence="1" id="KW-0547">Nucleotide-binding</keyword>
<dbReference type="InterPro" id="IPR011761">
    <property type="entry name" value="ATP-grasp"/>
</dbReference>
<dbReference type="Proteomes" id="UP000640052">
    <property type="component" value="Unassembled WGS sequence"/>
</dbReference>
<dbReference type="GO" id="GO:0046872">
    <property type="term" value="F:metal ion binding"/>
    <property type="evidence" value="ECO:0007669"/>
    <property type="project" value="InterPro"/>
</dbReference>
<sequence>MKVAYVTWDGPDDEREPVLAAWLGADIEGAPVRWDDPAADWSSFDAAVVRSTWDYTHRRDEFTAWARRAGAATRLLNPATVLTWNTDKTYLRDLGVPIVPTHWTAVDIPVWDEYVVKPAISAGARDTIRTRDRQQAEAFAVELESQGRTIMVQPYLPTVEHEGELSLLYFNGQFSHAVRRNPMLPPQGVSASATELTRYSLRDPDDDQFELAEQVLGQVAEELLYARVDLVRMPDGEPVLIELELTEPYLYLEAELDAPDMFAKALADMLATG</sequence>
<dbReference type="PANTHER" id="PTHR39217">
    <property type="match status" value="1"/>
</dbReference>
<protein>
    <submittedName>
        <fullName evidence="3">ATP-grasp domain-containing protein</fullName>
    </submittedName>
</protein>
<keyword evidence="4" id="KW-1185">Reference proteome</keyword>
<organism evidence="3 4">
    <name type="scientific">Acrocarpospora phusangensis</name>
    <dbReference type="NCBI Taxonomy" id="1070424"/>
    <lineage>
        <taxon>Bacteria</taxon>
        <taxon>Bacillati</taxon>
        <taxon>Actinomycetota</taxon>
        <taxon>Actinomycetes</taxon>
        <taxon>Streptosporangiales</taxon>
        <taxon>Streptosporangiaceae</taxon>
        <taxon>Acrocarpospora</taxon>
    </lineage>
</organism>
<evidence type="ECO:0000256" key="1">
    <source>
        <dbReference type="PROSITE-ProRule" id="PRU00409"/>
    </source>
</evidence>
<feature type="domain" description="ATP-grasp" evidence="2">
    <location>
        <begin position="88"/>
        <end position="271"/>
    </location>
</feature>
<dbReference type="RefSeq" id="WP_204041075.1">
    <property type="nucleotide sequence ID" value="NZ_BOOA01000017.1"/>
</dbReference>
<evidence type="ECO:0000259" key="2">
    <source>
        <dbReference type="PROSITE" id="PS50975"/>
    </source>
</evidence>
<name>A0A919Q8L1_9ACTN</name>
<evidence type="ECO:0000313" key="3">
    <source>
        <dbReference type="EMBL" id="GIH24307.1"/>
    </source>
</evidence>